<dbReference type="RefSeq" id="XP_007923211.1">
    <property type="nucleotide sequence ID" value="XM_007925020.1"/>
</dbReference>
<dbReference type="AlphaFoldDB" id="M3A3L9"/>
<name>M3A3L9_PSEFD</name>
<evidence type="ECO:0000313" key="1">
    <source>
        <dbReference type="EMBL" id="EME85684.1"/>
    </source>
</evidence>
<keyword evidence="2" id="KW-1185">Reference proteome</keyword>
<dbReference type="GeneID" id="19332654"/>
<dbReference type="EMBL" id="KB446556">
    <property type="protein sequence ID" value="EME85684.1"/>
    <property type="molecule type" value="Genomic_DNA"/>
</dbReference>
<reference evidence="1 2" key="1">
    <citation type="journal article" date="2012" name="PLoS Pathog.">
        <title>Diverse lifestyles and strategies of plant pathogenesis encoded in the genomes of eighteen Dothideomycetes fungi.</title>
        <authorList>
            <person name="Ohm R.A."/>
            <person name="Feau N."/>
            <person name="Henrissat B."/>
            <person name="Schoch C.L."/>
            <person name="Horwitz B.A."/>
            <person name="Barry K.W."/>
            <person name="Condon B.J."/>
            <person name="Copeland A.C."/>
            <person name="Dhillon B."/>
            <person name="Glaser F."/>
            <person name="Hesse C.N."/>
            <person name="Kosti I."/>
            <person name="LaButti K."/>
            <person name="Lindquist E.A."/>
            <person name="Lucas S."/>
            <person name="Salamov A.A."/>
            <person name="Bradshaw R.E."/>
            <person name="Ciuffetti L."/>
            <person name="Hamelin R.C."/>
            <person name="Kema G.H.J."/>
            <person name="Lawrence C."/>
            <person name="Scott J.A."/>
            <person name="Spatafora J.W."/>
            <person name="Turgeon B.G."/>
            <person name="de Wit P.J.G.M."/>
            <person name="Zhong S."/>
            <person name="Goodwin S.B."/>
            <person name="Grigoriev I.V."/>
        </authorList>
    </citation>
    <scope>NUCLEOTIDE SEQUENCE [LARGE SCALE GENOMIC DNA]</scope>
    <source>
        <strain evidence="1 2">CIRAD86</strain>
    </source>
</reference>
<sequence>MRLGCYVPQVRANGNLGQPVRSVSCFRQLKYPMFSCATTGTMLLTRLVIEVGGGLDPSLDGLTPSREARRLTHPDYLKSAFHYGYTANTVGLPLCDAPLMSWRRPTPPRLFNGSRRYRAGGIRNDFQLPNESWKQPSILGPGQSIQSSMATQPRSLCSIVSIPHFLPPSLNAINHTIDDTADSVAKNMHEELAHSSVICLQAHGCKIARRNSAELVLVECNKVSDDLIIGDVAVYRCSGAGVRALASLSVAFRFLTRDQGLVDVLAPEMACYHEPKASKLIKIASARDGGYGRCDKIPNGQTRAMASLRISSFNRRWVLGLAN</sequence>
<accession>M3A3L9</accession>
<evidence type="ECO:0000313" key="2">
    <source>
        <dbReference type="Proteomes" id="UP000016932"/>
    </source>
</evidence>
<dbReference type="KEGG" id="pfj:MYCFIDRAFT_171572"/>
<gene>
    <name evidence="1" type="ORF">MYCFIDRAFT_171572</name>
</gene>
<protein>
    <submittedName>
        <fullName evidence="1">Uncharacterized protein</fullName>
    </submittedName>
</protein>
<proteinExistence type="predicted"/>
<dbReference type="VEuPathDB" id="FungiDB:MYCFIDRAFT_171572"/>
<dbReference type="HOGENOM" id="CLU_860860_0_0_1"/>
<dbReference type="Proteomes" id="UP000016932">
    <property type="component" value="Unassembled WGS sequence"/>
</dbReference>
<organism evidence="1 2">
    <name type="scientific">Pseudocercospora fijiensis (strain CIRAD86)</name>
    <name type="common">Black leaf streak disease fungus</name>
    <name type="synonym">Mycosphaerella fijiensis</name>
    <dbReference type="NCBI Taxonomy" id="383855"/>
    <lineage>
        <taxon>Eukaryota</taxon>
        <taxon>Fungi</taxon>
        <taxon>Dikarya</taxon>
        <taxon>Ascomycota</taxon>
        <taxon>Pezizomycotina</taxon>
        <taxon>Dothideomycetes</taxon>
        <taxon>Dothideomycetidae</taxon>
        <taxon>Mycosphaerellales</taxon>
        <taxon>Mycosphaerellaceae</taxon>
        <taxon>Pseudocercospora</taxon>
    </lineage>
</organism>